<dbReference type="PANTHER" id="PTHR33841">
    <property type="entry name" value="DNA METHYLTRANSFERASE YEEA-RELATED"/>
    <property type="match status" value="1"/>
</dbReference>
<keyword evidence="4" id="KW-0949">S-adenosyl-L-methionine</keyword>
<feature type="domain" description="Type II methyltransferase M.TaqI-like" evidence="7">
    <location>
        <begin position="282"/>
        <end position="450"/>
    </location>
</feature>
<feature type="domain" description="DUF7008" evidence="8">
    <location>
        <begin position="823"/>
        <end position="1166"/>
    </location>
</feature>
<dbReference type="SUPFAM" id="SSF53335">
    <property type="entry name" value="S-adenosyl-L-methionine-dependent methyltransferases"/>
    <property type="match status" value="1"/>
</dbReference>
<sequence>MARSRKTKTSELVAQTTRNAPLDSAVLLAHATPVLAMLTADLLKRADGSPAVTRALKERHASEKSNNLTADTYAVWRRQIVVQIAASWLLSCVFVRTLEDRGLLESNRIAGEGALGAQHSFFQIAPYLTERDYLLTVFRELEHYPAARSLFDREHNLAWRLTPSANAAKQLLELFRTPTADAPAFRFGQADTRFLGDLYQDLSEEVRKRYALLQTPDFIEAFILDRTLDPAIEEFGLEETDLIDPTCGSGHFLLGAFARFHDRWLARGVSTEEAVEKSLGAVYGVDVNPYAVSIARFRLTLAALEKLGARSLRGAPGLDINVAVADSLIDGEFAQLPGVDAAQWGDAFNFVDERAAKRILRKSYAAVVGNPPYIAVKDKARRERYRERYEAAAGKYSLAAPFMERFFQLARSGGGFTGQITANSFTKRDFGTGLIQVVLPKEDLQLIVNTAGAYIPGHGTPTVLVFGRHQMPESPHVHAVLARRGEPATPDDPANGLVWSSIREHWQEEGFENEYITVEVLDRGKLAVHPWCLEGGGAAAVKALLEARAAQQLGNIAESIGISAFTLEDDVYLRPLGVWDRLGVAPDLRRVMVVGEAVRDWGVSDCEWAFFPYDSELGPLCADELMRPLWPYRASLSNNKLFGQKTKVEGGLHWYEYGRLTVSKLRTPLAITFAFVATHNHFVLDRGGKVFNRSAPIIKLPETATEEDHLALLAYLNSSTACFWMKQMFFDKGNRGEGGGITSEPWEKFFEYDGTKLARLPVPALDGQSKQRAVDLARLCMTLAAERAAAVSIGFDIDASDSVSRRITAVNLNIERIEDRLRSAQEELDWIYYAAFGLLAEVPDVPVGLGRGDRPSDRAAARFSIDTGLDHRYFQLCNLPSASDILARTETSYHSEVRAAVEGSRQLALLEEMRHKRTYREGLRPPDFGVQFEAFLLEAIEKAIKQRFVVWVLGQVALPTEWRTMFAAIHGADAPPDFVRDLLKGESIPFLTVFYLKPSGLEKRRVWESVWDLQRTEDSGAKLKISAPPKYSRGDFSENSYSLRGPLDVPKERFISYPGCESDKDSEPVYGWAGWDHAQRAEALAALYVDRKDNEAWTKERLQPMLAGLLELLPWVKQWHPEPDPDTGEPFGVFLEQWLEGECRLHGFTHDDLRDWRPPTTRGRKKKKTAKKKTAKKKAAKQATAKKDPS</sequence>
<name>A0A0C2D3F0_9BACT</name>
<evidence type="ECO:0000313" key="9">
    <source>
        <dbReference type="EMBL" id="KIG17731.1"/>
    </source>
</evidence>
<evidence type="ECO:0000259" key="8">
    <source>
        <dbReference type="Pfam" id="PF22654"/>
    </source>
</evidence>
<dbReference type="EMBL" id="JMCC02000021">
    <property type="protein sequence ID" value="KIG17731.1"/>
    <property type="molecule type" value="Genomic_DNA"/>
</dbReference>
<dbReference type="Gene3D" id="3.40.50.150">
    <property type="entry name" value="Vaccinia Virus protein VP39"/>
    <property type="match status" value="1"/>
</dbReference>
<dbReference type="GO" id="GO:0032259">
    <property type="term" value="P:methylation"/>
    <property type="evidence" value="ECO:0007669"/>
    <property type="project" value="UniProtKB-KW"/>
</dbReference>
<feature type="compositionally biased region" description="Basic residues" evidence="6">
    <location>
        <begin position="1162"/>
        <end position="1180"/>
    </location>
</feature>
<comment type="catalytic activity">
    <reaction evidence="5">
        <text>a 2'-deoxyadenosine in DNA + S-adenosyl-L-methionine = an N(6)-methyl-2'-deoxyadenosine in DNA + S-adenosyl-L-homocysteine + H(+)</text>
        <dbReference type="Rhea" id="RHEA:15197"/>
        <dbReference type="Rhea" id="RHEA-COMP:12418"/>
        <dbReference type="Rhea" id="RHEA-COMP:12419"/>
        <dbReference type="ChEBI" id="CHEBI:15378"/>
        <dbReference type="ChEBI" id="CHEBI:57856"/>
        <dbReference type="ChEBI" id="CHEBI:59789"/>
        <dbReference type="ChEBI" id="CHEBI:90615"/>
        <dbReference type="ChEBI" id="CHEBI:90616"/>
        <dbReference type="EC" id="2.1.1.72"/>
    </reaction>
</comment>
<dbReference type="InterPro" id="IPR054277">
    <property type="entry name" value="DUF7008"/>
</dbReference>
<dbReference type="NCBIfam" id="NF033451">
    <property type="entry name" value="BREX_2_MTaseX"/>
    <property type="match status" value="1"/>
</dbReference>
<dbReference type="Pfam" id="PF07669">
    <property type="entry name" value="Eco57I"/>
    <property type="match status" value="1"/>
</dbReference>
<evidence type="ECO:0000259" key="7">
    <source>
        <dbReference type="Pfam" id="PF07669"/>
    </source>
</evidence>
<keyword evidence="2 9" id="KW-0489">Methyltransferase</keyword>
<dbReference type="PANTHER" id="PTHR33841:SF1">
    <property type="entry name" value="DNA METHYLTRANSFERASE A"/>
    <property type="match status" value="1"/>
</dbReference>
<feature type="region of interest" description="Disordered" evidence="6">
    <location>
        <begin position="1149"/>
        <end position="1190"/>
    </location>
</feature>
<dbReference type="InterPro" id="IPR050953">
    <property type="entry name" value="N4_N6_ade-DNA_methylase"/>
</dbReference>
<dbReference type="Pfam" id="PF22654">
    <property type="entry name" value="DUF7008"/>
    <property type="match status" value="1"/>
</dbReference>
<dbReference type="PRINTS" id="PR00507">
    <property type="entry name" value="N12N6MTFRASE"/>
</dbReference>
<dbReference type="InterPro" id="IPR011639">
    <property type="entry name" value="MethylTrfase_TaqI-like_dom"/>
</dbReference>
<dbReference type="GO" id="GO:0003676">
    <property type="term" value="F:nucleic acid binding"/>
    <property type="evidence" value="ECO:0007669"/>
    <property type="project" value="InterPro"/>
</dbReference>
<organism evidence="9 10">
    <name type="scientific">Enhygromyxa salina</name>
    <dbReference type="NCBI Taxonomy" id="215803"/>
    <lineage>
        <taxon>Bacteria</taxon>
        <taxon>Pseudomonadati</taxon>
        <taxon>Myxococcota</taxon>
        <taxon>Polyangia</taxon>
        <taxon>Nannocystales</taxon>
        <taxon>Nannocystaceae</taxon>
        <taxon>Enhygromyxa</taxon>
    </lineage>
</organism>
<dbReference type="GO" id="GO:0009007">
    <property type="term" value="F:site-specific DNA-methyltransferase (adenine-specific) activity"/>
    <property type="evidence" value="ECO:0007669"/>
    <property type="project" value="UniProtKB-EC"/>
</dbReference>
<comment type="caution">
    <text evidence="9">The sequence shown here is derived from an EMBL/GenBank/DDBJ whole genome shotgun (WGS) entry which is preliminary data.</text>
</comment>
<gene>
    <name evidence="9" type="ORF">DB30_03006</name>
</gene>
<evidence type="ECO:0000313" key="10">
    <source>
        <dbReference type="Proteomes" id="UP000031599"/>
    </source>
</evidence>
<proteinExistence type="predicted"/>
<dbReference type="RefSeq" id="WP_052548155.1">
    <property type="nucleotide sequence ID" value="NZ_JMCC02000021.1"/>
</dbReference>
<dbReference type="InterPro" id="IPR029063">
    <property type="entry name" value="SAM-dependent_MTases_sf"/>
</dbReference>
<dbReference type="Proteomes" id="UP000031599">
    <property type="component" value="Unassembled WGS sequence"/>
</dbReference>
<evidence type="ECO:0000256" key="4">
    <source>
        <dbReference type="ARBA" id="ARBA00022691"/>
    </source>
</evidence>
<dbReference type="GO" id="GO:0006304">
    <property type="term" value="P:DNA modification"/>
    <property type="evidence" value="ECO:0007669"/>
    <property type="project" value="InterPro"/>
</dbReference>
<dbReference type="PROSITE" id="PS00092">
    <property type="entry name" value="N6_MTASE"/>
    <property type="match status" value="1"/>
</dbReference>
<evidence type="ECO:0000256" key="1">
    <source>
        <dbReference type="ARBA" id="ARBA00011900"/>
    </source>
</evidence>
<dbReference type="EC" id="2.1.1.72" evidence="1"/>
<dbReference type="InterPro" id="IPR002052">
    <property type="entry name" value="DNA_methylase_N6_adenine_CS"/>
</dbReference>
<evidence type="ECO:0000256" key="5">
    <source>
        <dbReference type="ARBA" id="ARBA00047942"/>
    </source>
</evidence>
<evidence type="ECO:0000256" key="2">
    <source>
        <dbReference type="ARBA" id="ARBA00022603"/>
    </source>
</evidence>
<accession>A0A0C2D3F0</accession>
<evidence type="ECO:0000256" key="6">
    <source>
        <dbReference type="SAM" id="MobiDB-lite"/>
    </source>
</evidence>
<dbReference type="AlphaFoldDB" id="A0A0C2D3F0"/>
<protein>
    <recommendedName>
        <fullName evidence="1">site-specific DNA-methyltransferase (adenine-specific)</fullName>
        <ecNumber evidence="1">2.1.1.72</ecNumber>
    </recommendedName>
</protein>
<evidence type="ECO:0000256" key="3">
    <source>
        <dbReference type="ARBA" id="ARBA00022679"/>
    </source>
</evidence>
<keyword evidence="3" id="KW-0808">Transferase</keyword>
<reference evidence="9 10" key="1">
    <citation type="submission" date="2014-12" db="EMBL/GenBank/DDBJ databases">
        <title>Genome assembly of Enhygromyxa salina DSM 15201.</title>
        <authorList>
            <person name="Sharma G."/>
            <person name="Subramanian S."/>
        </authorList>
    </citation>
    <scope>NUCLEOTIDE SEQUENCE [LARGE SCALE GENOMIC DNA]</scope>
    <source>
        <strain evidence="9 10">DSM 15201</strain>
    </source>
</reference>